<organism evidence="3 4">
    <name type="scientific">Candidatus Kaiserbacteria bacterium CG10_big_fil_rev_8_21_14_0_10_56_12</name>
    <dbReference type="NCBI Taxonomy" id="1974611"/>
    <lineage>
        <taxon>Bacteria</taxon>
        <taxon>Candidatus Kaiseribacteriota</taxon>
    </lineage>
</organism>
<sequence>MAISPEERRIRGFEATARAAAITAGETAATTEADREIRDHEAARIAAATAEGREEGYRRGLRANRARLDTRAENLGIEPQGWFRRLGARYNRMKMCNKIFIAGGLIGGAVTFGSLIPMIALGAKIGLGAQRLAAFAGIFHKTEQRMENARAGSFFARRTNGERALMAATLAGVYTLGISKVIGEAFHYAGETSWAHTATDWLRGHWPIKSGMFSLSKPEVMGPPAPHQPQTGAPVEFASAHSTHPGAPSWDQYEIKDGMPEYQVLDGTFGIDHPLPPLDAAAHAAAPGSAAPSLDHILHPDPIVAHDVVAPEHPLTSAPTPDVWPGSTHLDTSAIEPATPAEYHEKLADLLKSKEFLPHTPEPLATPVPQEGSFMASLDTPAAAHAPSVPSVPLEHVLHPDPLVPEQPTFTPGHVGEPQSFAEFNATAPAPEAPDVVGEAGHQAAFDHLMHPEPLVAHDTSAPEHPFTPAPETVDPNHMSFAQFEAGNPAAAPELPTITTGASAGHGYEFMTKRLWMQLQDKHLDPSQYAKGSDLRTLIETKPADIDAVAHNLATSHGFYHSDGTNTLIPPNSHVSFDTQGQIHFGDPAHHIDVIQSPVDAKVTPPYHPEMNTPHPEAQLTHIDNADTHTSILYNNDALVTPADHVQPQVDASHAQPAPQQSAVVGHEALQQPIDVPVNLSETHGYVSNGQLYVLGGDKALIDATAQDYALKHHVPVLVDKSYKLLGIIPTPRFVEYVPAPDGTVIGVIHNGPSYVPDFNKITEKVF</sequence>
<protein>
    <submittedName>
        <fullName evidence="3">Uncharacterized protein</fullName>
    </submittedName>
</protein>
<feature type="transmembrane region" description="Helical" evidence="2">
    <location>
        <begin position="99"/>
        <end position="121"/>
    </location>
</feature>
<feature type="region of interest" description="Disordered" evidence="1">
    <location>
        <begin position="456"/>
        <end position="476"/>
    </location>
</feature>
<keyword evidence="2" id="KW-1133">Transmembrane helix</keyword>
<proteinExistence type="predicted"/>
<comment type="caution">
    <text evidence="3">The sequence shown here is derived from an EMBL/GenBank/DDBJ whole genome shotgun (WGS) entry which is preliminary data.</text>
</comment>
<evidence type="ECO:0000256" key="1">
    <source>
        <dbReference type="SAM" id="MobiDB-lite"/>
    </source>
</evidence>
<feature type="region of interest" description="Disordered" evidence="1">
    <location>
        <begin position="220"/>
        <end position="246"/>
    </location>
</feature>
<dbReference type="EMBL" id="PFBL01000023">
    <property type="protein sequence ID" value="PIR82967.1"/>
    <property type="molecule type" value="Genomic_DNA"/>
</dbReference>
<name>A0A2H0U993_9BACT</name>
<keyword evidence="2" id="KW-0812">Transmembrane</keyword>
<evidence type="ECO:0000313" key="3">
    <source>
        <dbReference type="EMBL" id="PIR82967.1"/>
    </source>
</evidence>
<dbReference type="Proteomes" id="UP000230179">
    <property type="component" value="Unassembled WGS sequence"/>
</dbReference>
<dbReference type="AlphaFoldDB" id="A0A2H0U993"/>
<evidence type="ECO:0000256" key="2">
    <source>
        <dbReference type="SAM" id="Phobius"/>
    </source>
</evidence>
<keyword evidence="2" id="KW-0472">Membrane</keyword>
<gene>
    <name evidence="3" type="ORF">COU19_03080</name>
</gene>
<reference evidence="4" key="1">
    <citation type="submission" date="2017-09" db="EMBL/GenBank/DDBJ databases">
        <title>Depth-based differentiation of microbial function through sediment-hosted aquifers and enrichment of novel symbionts in the deep terrestrial subsurface.</title>
        <authorList>
            <person name="Probst A.J."/>
            <person name="Ladd B."/>
            <person name="Jarett J.K."/>
            <person name="Geller-Mcgrath D.E."/>
            <person name="Sieber C.M.K."/>
            <person name="Emerson J.B."/>
            <person name="Anantharaman K."/>
            <person name="Thomas B.C."/>
            <person name="Malmstrom R."/>
            <person name="Stieglmeier M."/>
            <person name="Klingl A."/>
            <person name="Woyke T."/>
            <person name="Ryan C.M."/>
            <person name="Banfield J.F."/>
        </authorList>
    </citation>
    <scope>NUCLEOTIDE SEQUENCE [LARGE SCALE GENOMIC DNA]</scope>
</reference>
<evidence type="ECO:0000313" key="4">
    <source>
        <dbReference type="Proteomes" id="UP000230179"/>
    </source>
</evidence>
<accession>A0A2H0U993</accession>